<protein>
    <submittedName>
        <fullName evidence="3">Uncharacterized protein</fullName>
    </submittedName>
</protein>
<accession>A0A1I8F9W9</accession>
<feature type="region of interest" description="Disordered" evidence="1">
    <location>
        <begin position="128"/>
        <end position="203"/>
    </location>
</feature>
<keyword evidence="2" id="KW-1185">Reference proteome</keyword>
<feature type="region of interest" description="Disordered" evidence="1">
    <location>
        <begin position="43"/>
        <end position="67"/>
    </location>
</feature>
<proteinExistence type="predicted"/>
<dbReference type="WBParaSite" id="maker-unitig_26234-snap-gene-0.1-mRNA-1">
    <property type="protein sequence ID" value="maker-unitig_26234-snap-gene-0.1-mRNA-1"/>
    <property type="gene ID" value="maker-unitig_26234-snap-gene-0.1"/>
</dbReference>
<evidence type="ECO:0000256" key="1">
    <source>
        <dbReference type="SAM" id="MobiDB-lite"/>
    </source>
</evidence>
<evidence type="ECO:0000313" key="2">
    <source>
        <dbReference type="Proteomes" id="UP000095280"/>
    </source>
</evidence>
<evidence type="ECO:0000313" key="3">
    <source>
        <dbReference type="WBParaSite" id="maker-unitig_26234-snap-gene-0.1-mRNA-1"/>
    </source>
</evidence>
<reference evidence="3" key="1">
    <citation type="submission" date="2016-11" db="UniProtKB">
        <authorList>
            <consortium name="WormBaseParasite"/>
        </authorList>
    </citation>
    <scope>IDENTIFICATION</scope>
</reference>
<sequence length="203" mass="22760">MNRTAGMFFGLMNQTKSLIKAFYRLSQVQRVFGEILSEIGVKEPQPRPRRRSPVWRDSPQDGAGGHRVLEDCEAGSQKPFAKMRNDVLREDRAAGQQARAAESFPIEMDLNKNSFQYESPPLRCTRTRTIEDTPDEPRSGIIREFRDSPQAPFARGGRRRLPALPPPPPPLPLLCLRSPTAATRRSPDCGGHRVSKPAMDVQG</sequence>
<dbReference type="InterPro" id="IPR027267">
    <property type="entry name" value="AH/BAR_dom_sf"/>
</dbReference>
<dbReference type="Proteomes" id="UP000095280">
    <property type="component" value="Unplaced"/>
</dbReference>
<feature type="compositionally biased region" description="Basic and acidic residues" evidence="1">
    <location>
        <begin position="128"/>
        <end position="147"/>
    </location>
</feature>
<organism evidence="2 3">
    <name type="scientific">Macrostomum lignano</name>
    <dbReference type="NCBI Taxonomy" id="282301"/>
    <lineage>
        <taxon>Eukaryota</taxon>
        <taxon>Metazoa</taxon>
        <taxon>Spiralia</taxon>
        <taxon>Lophotrochozoa</taxon>
        <taxon>Platyhelminthes</taxon>
        <taxon>Rhabditophora</taxon>
        <taxon>Macrostomorpha</taxon>
        <taxon>Macrostomida</taxon>
        <taxon>Macrostomidae</taxon>
        <taxon>Macrostomum</taxon>
    </lineage>
</organism>
<feature type="compositionally biased region" description="Pro residues" evidence="1">
    <location>
        <begin position="163"/>
        <end position="172"/>
    </location>
</feature>
<dbReference type="AlphaFoldDB" id="A0A1I8F9W9"/>
<dbReference type="SUPFAM" id="SSF103657">
    <property type="entry name" value="BAR/IMD domain-like"/>
    <property type="match status" value="1"/>
</dbReference>
<name>A0A1I8F9W9_9PLAT</name>